<evidence type="ECO:0000256" key="1">
    <source>
        <dbReference type="ARBA" id="ARBA00004328"/>
    </source>
</evidence>
<proteinExistence type="predicted"/>
<accession>A0A1C3WL59</accession>
<gene>
    <name evidence="3" type="ORF">GA0061103_5695</name>
</gene>
<evidence type="ECO:0000313" key="4">
    <source>
        <dbReference type="Proteomes" id="UP000199101"/>
    </source>
</evidence>
<dbReference type="SUPFAM" id="SSF56563">
    <property type="entry name" value="Major capsid protein gp5"/>
    <property type="match status" value="1"/>
</dbReference>
<dbReference type="Pfam" id="PF05065">
    <property type="entry name" value="Phage_capsid"/>
    <property type="match status" value="1"/>
</dbReference>
<dbReference type="EMBL" id="FMAG01000006">
    <property type="protein sequence ID" value="SCB40773.1"/>
    <property type="molecule type" value="Genomic_DNA"/>
</dbReference>
<feature type="domain" description="Phage capsid-like C-terminal" evidence="2">
    <location>
        <begin position="142"/>
        <end position="311"/>
    </location>
</feature>
<evidence type="ECO:0000313" key="3">
    <source>
        <dbReference type="EMBL" id="SCB40773.1"/>
    </source>
</evidence>
<comment type="subcellular location">
    <subcellularLocation>
        <location evidence="1">Virion</location>
    </subcellularLocation>
</comment>
<dbReference type="RefSeq" id="WP_167376636.1">
    <property type="nucleotide sequence ID" value="NZ_FMAG01000006.1"/>
</dbReference>
<dbReference type="InterPro" id="IPR054612">
    <property type="entry name" value="Phage_capsid-like_C"/>
</dbReference>
<dbReference type="NCBIfam" id="TIGR01554">
    <property type="entry name" value="major_cap_HK97"/>
    <property type="match status" value="1"/>
</dbReference>
<keyword evidence="4" id="KW-1185">Reference proteome</keyword>
<organism evidence="3 4">
    <name type="scientific">Rhizobium multihospitium</name>
    <dbReference type="NCBI Taxonomy" id="410764"/>
    <lineage>
        <taxon>Bacteria</taxon>
        <taxon>Pseudomonadati</taxon>
        <taxon>Pseudomonadota</taxon>
        <taxon>Alphaproteobacteria</taxon>
        <taxon>Hyphomicrobiales</taxon>
        <taxon>Rhizobiaceae</taxon>
        <taxon>Rhizobium/Agrobacterium group</taxon>
        <taxon>Rhizobium</taxon>
    </lineage>
</organism>
<dbReference type="InterPro" id="IPR024455">
    <property type="entry name" value="Phage_capsid"/>
</dbReference>
<protein>
    <submittedName>
        <fullName evidence="3">Phage major capsid protein, HK97 family</fullName>
    </submittedName>
</protein>
<reference evidence="4" key="1">
    <citation type="submission" date="2016-08" db="EMBL/GenBank/DDBJ databases">
        <authorList>
            <person name="Varghese N."/>
            <person name="Submissions Spin"/>
        </authorList>
    </citation>
    <scope>NUCLEOTIDE SEQUENCE [LARGE SCALE GENOMIC DNA]</scope>
    <source>
        <strain evidence="4">HAMBI 2975</strain>
    </source>
</reference>
<dbReference type="AlphaFoldDB" id="A0A1C3WL59"/>
<evidence type="ECO:0000259" key="2">
    <source>
        <dbReference type="Pfam" id="PF05065"/>
    </source>
</evidence>
<name>A0A1C3WL59_9HYPH</name>
<dbReference type="STRING" id="410764.GA0061103_5695"/>
<sequence>MTSIHNMRSERAALVTEMRAALSAGKTPEFDKLAKDVEALDAKINAEERMAAYETARSVARDTLETELRSYSVSRALAGFLNGNLEGREAEIAQELGRGQSTRGLRIPLSAIADYEQREVTAAGNPAIADQKFGNLIPRLTPASTVIRSGATVLNGLGYGSIALPRFVGGPDAQIAWLPESGAAPQGNATFDNVVLQPHTAAVYLKISRRALVTNSIGLDAVLRADLNAALGRAVDSVALQGGQTNAPKGIMSLITETTTASGADISDVAADLLAVLENANQNSDSAVFYITNAVAQAARKLKTTDKLPIPLETNFFGRKPYVTNIATGQKVIAAVPSDILIGFWNQAGTAPSVDIIIDTASYSSEGALKIVGFTDVDVGLKNGAASAAWADLAA</sequence>
<dbReference type="Gene3D" id="3.30.2400.10">
    <property type="entry name" value="Major capsid protein gp5"/>
    <property type="match status" value="1"/>
</dbReference>
<dbReference type="Proteomes" id="UP000199101">
    <property type="component" value="Unassembled WGS sequence"/>
</dbReference>